<evidence type="ECO:0000313" key="2">
    <source>
        <dbReference type="EMBL" id="KAG2609040.1"/>
    </source>
</evidence>
<evidence type="ECO:0000313" key="3">
    <source>
        <dbReference type="Proteomes" id="UP000823388"/>
    </source>
</evidence>
<dbReference type="EMBL" id="CM029043">
    <property type="protein sequence ID" value="KAG2609038.1"/>
    <property type="molecule type" value="Genomic_DNA"/>
</dbReference>
<organism evidence="2 3">
    <name type="scientific">Panicum virgatum</name>
    <name type="common">Blackwell switchgrass</name>
    <dbReference type="NCBI Taxonomy" id="38727"/>
    <lineage>
        <taxon>Eukaryota</taxon>
        <taxon>Viridiplantae</taxon>
        <taxon>Streptophyta</taxon>
        <taxon>Embryophyta</taxon>
        <taxon>Tracheophyta</taxon>
        <taxon>Spermatophyta</taxon>
        <taxon>Magnoliopsida</taxon>
        <taxon>Liliopsida</taxon>
        <taxon>Poales</taxon>
        <taxon>Poaceae</taxon>
        <taxon>PACMAD clade</taxon>
        <taxon>Panicoideae</taxon>
        <taxon>Panicodae</taxon>
        <taxon>Paniceae</taxon>
        <taxon>Panicinae</taxon>
        <taxon>Panicum</taxon>
        <taxon>Panicum sect. Hiantes</taxon>
    </lineage>
</organism>
<gene>
    <name evidence="1" type="ORF">PVAP13_4KG019676</name>
    <name evidence="2" type="ORF">PVAP13_4KG022952</name>
</gene>
<evidence type="ECO:0000313" key="1">
    <source>
        <dbReference type="EMBL" id="KAG2609038.1"/>
    </source>
</evidence>
<protein>
    <submittedName>
        <fullName evidence="2">Uncharacterized protein</fullName>
    </submittedName>
</protein>
<dbReference type="AlphaFoldDB" id="A0A8T0TDH8"/>
<proteinExistence type="predicted"/>
<accession>A0A8T0TDH8</accession>
<comment type="caution">
    <text evidence="2">The sequence shown here is derived from an EMBL/GenBank/DDBJ whole genome shotgun (WGS) entry which is preliminary data.</text>
</comment>
<name>A0A8T0TDH8_PANVG</name>
<dbReference type="Proteomes" id="UP000823388">
    <property type="component" value="Chromosome 4K"/>
</dbReference>
<sequence length="118" mass="12744">MAWEAKKNKLHLRICIANTGGFSFFSPGWQPCEGAGGRGVPPAGDADAVAAHLLFALTSGEARKAGVFVRSPPESHTRRPHQKPGSPAVVECAVHYQIVNRHQARHLGAIKLAIWDCR</sequence>
<keyword evidence="3" id="KW-1185">Reference proteome</keyword>
<reference evidence="2" key="1">
    <citation type="submission" date="2020-05" db="EMBL/GenBank/DDBJ databases">
        <title>WGS assembly of Panicum virgatum.</title>
        <authorList>
            <person name="Lovell J.T."/>
            <person name="Jenkins J."/>
            <person name="Shu S."/>
            <person name="Juenger T.E."/>
            <person name="Schmutz J."/>
        </authorList>
    </citation>
    <scope>NUCLEOTIDE SEQUENCE</scope>
    <source>
        <strain evidence="2">AP13</strain>
    </source>
</reference>
<dbReference type="EMBL" id="CM029043">
    <property type="protein sequence ID" value="KAG2609040.1"/>
    <property type="molecule type" value="Genomic_DNA"/>
</dbReference>